<evidence type="ECO:0000256" key="6">
    <source>
        <dbReference type="ARBA" id="ARBA00022989"/>
    </source>
</evidence>
<dbReference type="InterPro" id="IPR016186">
    <property type="entry name" value="C-type_lectin-like/link_sf"/>
</dbReference>
<dbReference type="CDD" id="cd03593">
    <property type="entry name" value="CLECT_NK_receptors_like"/>
    <property type="match status" value="1"/>
</dbReference>
<gene>
    <name evidence="14" type="primary">LOC111528469</name>
</gene>
<keyword evidence="4" id="KW-0130">Cell adhesion</keyword>
<dbReference type="AlphaFoldDB" id="A0A8C9LIJ6"/>
<evidence type="ECO:0000256" key="9">
    <source>
        <dbReference type="ARBA" id="ARBA00023170"/>
    </source>
</evidence>
<dbReference type="GO" id="GO:0005886">
    <property type="term" value="C:plasma membrane"/>
    <property type="evidence" value="ECO:0007669"/>
    <property type="project" value="UniProtKB-ARBA"/>
</dbReference>
<sequence length="292" mass="34286">MNDQGEIYSTLRFLQSPSESQNRLRPDDTQRPGKTDDKEFSVPWRLIAVTLGILCLFLLMIVTVLVTKIFQCVQEKHEQQEILRNCSEKYIMQNDNYLEEQLLTNKTLKYDILKKDSFLQKKELYSLLMLKNRCRRENEIVLKFLQNTGKFSEDHWSCCGVNCYYFTMQKKDWKGCKQTCQHCRSSLLKIDDKDELAFVQSQIYENNYWIGLSYDERESKWKWIDNGTSPGINSTIMRSSSGRGECAFLTSTRMATIDCIQKYNCICEKRTDSIFSDSVCAKKKRSPVQVLF</sequence>
<reference evidence="14" key="1">
    <citation type="submission" date="2025-08" db="UniProtKB">
        <authorList>
            <consortium name="Ensembl"/>
        </authorList>
    </citation>
    <scope>IDENTIFICATION</scope>
</reference>
<evidence type="ECO:0000256" key="8">
    <source>
        <dbReference type="ARBA" id="ARBA00023157"/>
    </source>
</evidence>
<keyword evidence="10" id="KW-0325">Glycoprotein</keyword>
<keyword evidence="15" id="KW-1185">Reference proteome</keyword>
<dbReference type="Pfam" id="PF00059">
    <property type="entry name" value="Lectin_C"/>
    <property type="match status" value="1"/>
</dbReference>
<evidence type="ECO:0000256" key="10">
    <source>
        <dbReference type="ARBA" id="ARBA00023180"/>
    </source>
</evidence>
<keyword evidence="5" id="KW-0735">Signal-anchor</keyword>
<evidence type="ECO:0000256" key="12">
    <source>
        <dbReference type="SAM" id="Phobius"/>
    </source>
</evidence>
<keyword evidence="2 12" id="KW-0812">Transmembrane</keyword>
<reference evidence="14" key="2">
    <citation type="submission" date="2025-09" db="UniProtKB">
        <authorList>
            <consortium name="Ensembl"/>
        </authorList>
    </citation>
    <scope>IDENTIFICATION</scope>
</reference>
<evidence type="ECO:0000256" key="4">
    <source>
        <dbReference type="ARBA" id="ARBA00022889"/>
    </source>
</evidence>
<keyword evidence="8" id="KW-1015">Disulfide bond</keyword>
<keyword evidence="3" id="KW-0430">Lectin</keyword>
<keyword evidence="9" id="KW-0675">Receptor</keyword>
<evidence type="ECO:0000256" key="7">
    <source>
        <dbReference type="ARBA" id="ARBA00023136"/>
    </source>
</evidence>
<accession>A0A8C9LIJ6</accession>
<dbReference type="SMART" id="SM00034">
    <property type="entry name" value="CLECT"/>
    <property type="match status" value="1"/>
</dbReference>
<comment type="subcellular location">
    <subcellularLocation>
        <location evidence="1">Membrane</location>
        <topology evidence="1">Single-pass type II membrane protein</topology>
    </subcellularLocation>
</comment>
<dbReference type="KEGG" id="pteh:111528469"/>
<dbReference type="GO" id="GO:0030246">
    <property type="term" value="F:carbohydrate binding"/>
    <property type="evidence" value="ECO:0007669"/>
    <property type="project" value="UniProtKB-KW"/>
</dbReference>
<dbReference type="InterPro" id="IPR033992">
    <property type="entry name" value="NKR-like_CTLD"/>
</dbReference>
<evidence type="ECO:0000259" key="13">
    <source>
        <dbReference type="PROSITE" id="PS50041"/>
    </source>
</evidence>
<dbReference type="InterPro" id="IPR052013">
    <property type="entry name" value="Mouse_KLRs"/>
</dbReference>
<dbReference type="Pfam" id="PF08391">
    <property type="entry name" value="Ly49"/>
    <property type="match status" value="1"/>
</dbReference>
<dbReference type="Gene3D" id="3.10.100.10">
    <property type="entry name" value="Mannose-Binding Protein A, subunit A"/>
    <property type="match status" value="1"/>
</dbReference>
<dbReference type="PROSITE" id="PS50041">
    <property type="entry name" value="C_TYPE_LECTIN_2"/>
    <property type="match status" value="1"/>
</dbReference>
<feature type="region of interest" description="Disordered" evidence="11">
    <location>
        <begin position="16"/>
        <end position="36"/>
    </location>
</feature>
<dbReference type="Ensembl" id="ENSPTET00000007784.1">
    <property type="protein sequence ID" value="ENSPTEP00000005044.1"/>
    <property type="gene ID" value="ENSPTEG00000005873.1"/>
</dbReference>
<evidence type="ECO:0000313" key="14">
    <source>
        <dbReference type="Ensembl" id="ENSPTEP00000005044.1"/>
    </source>
</evidence>
<dbReference type="PANTHER" id="PTHR46329:SF1">
    <property type="entry name" value="KILLER CELL LECTIN-LIKE RECEPTOR 2"/>
    <property type="match status" value="1"/>
</dbReference>
<organism evidence="14 15">
    <name type="scientific">Piliocolobus tephrosceles</name>
    <name type="common">Ugandan red Colobus</name>
    <dbReference type="NCBI Taxonomy" id="591936"/>
    <lineage>
        <taxon>Eukaryota</taxon>
        <taxon>Metazoa</taxon>
        <taxon>Chordata</taxon>
        <taxon>Craniata</taxon>
        <taxon>Vertebrata</taxon>
        <taxon>Euteleostomi</taxon>
        <taxon>Mammalia</taxon>
        <taxon>Eutheria</taxon>
        <taxon>Euarchontoglires</taxon>
        <taxon>Primates</taxon>
        <taxon>Haplorrhini</taxon>
        <taxon>Catarrhini</taxon>
        <taxon>Cercopithecidae</taxon>
        <taxon>Colobinae</taxon>
        <taxon>Piliocolobus</taxon>
    </lineage>
</organism>
<keyword evidence="6 12" id="KW-1133">Transmembrane helix</keyword>
<evidence type="ECO:0000256" key="5">
    <source>
        <dbReference type="ARBA" id="ARBA00022968"/>
    </source>
</evidence>
<dbReference type="GO" id="GO:0007155">
    <property type="term" value="P:cell adhesion"/>
    <property type="evidence" value="ECO:0007669"/>
    <property type="project" value="UniProtKB-KW"/>
</dbReference>
<feature type="compositionally biased region" description="Basic and acidic residues" evidence="11">
    <location>
        <begin position="22"/>
        <end position="36"/>
    </location>
</feature>
<evidence type="ECO:0000256" key="1">
    <source>
        <dbReference type="ARBA" id="ARBA00004606"/>
    </source>
</evidence>
<proteinExistence type="predicted"/>
<keyword evidence="7 12" id="KW-0472">Membrane</keyword>
<protein>
    <submittedName>
        <fullName evidence="14">Killer cell lectin-like receptor 2</fullName>
    </submittedName>
</protein>
<dbReference type="InterPro" id="IPR013600">
    <property type="entry name" value="Ly49_N"/>
</dbReference>
<dbReference type="RefSeq" id="XP_023050972.2">
    <property type="nucleotide sequence ID" value="XM_023195204.2"/>
</dbReference>
<evidence type="ECO:0000256" key="2">
    <source>
        <dbReference type="ARBA" id="ARBA00022692"/>
    </source>
</evidence>
<dbReference type="GeneID" id="111528469"/>
<dbReference type="Proteomes" id="UP000694416">
    <property type="component" value="Unplaced"/>
</dbReference>
<dbReference type="SUPFAM" id="SSF56436">
    <property type="entry name" value="C-type lectin-like"/>
    <property type="match status" value="1"/>
</dbReference>
<dbReference type="InterPro" id="IPR001304">
    <property type="entry name" value="C-type_lectin-like"/>
</dbReference>
<evidence type="ECO:0000313" key="15">
    <source>
        <dbReference type="Proteomes" id="UP000694416"/>
    </source>
</evidence>
<evidence type="ECO:0000256" key="11">
    <source>
        <dbReference type="SAM" id="MobiDB-lite"/>
    </source>
</evidence>
<name>A0A8C9LIJ6_9PRIM</name>
<evidence type="ECO:0000256" key="3">
    <source>
        <dbReference type="ARBA" id="ARBA00022734"/>
    </source>
</evidence>
<feature type="domain" description="C-type lectin" evidence="13">
    <location>
        <begin position="159"/>
        <end position="268"/>
    </location>
</feature>
<feature type="transmembrane region" description="Helical" evidence="12">
    <location>
        <begin position="44"/>
        <end position="66"/>
    </location>
</feature>
<dbReference type="PANTHER" id="PTHR46329">
    <property type="entry name" value="KILLER CELL LECTIN-LIKE RECEPTOR 2"/>
    <property type="match status" value="1"/>
</dbReference>
<dbReference type="InterPro" id="IPR016187">
    <property type="entry name" value="CTDL_fold"/>
</dbReference>